<name>A0A1H5PHQ7_9MICC</name>
<proteinExistence type="predicted"/>
<keyword evidence="1" id="KW-0520">NAD</keyword>
<dbReference type="Pfam" id="PF01408">
    <property type="entry name" value="GFO_IDH_MocA"/>
    <property type="match status" value="1"/>
</dbReference>
<evidence type="ECO:0000256" key="1">
    <source>
        <dbReference type="ARBA" id="ARBA00023027"/>
    </source>
</evidence>
<dbReference type="Proteomes" id="UP000182725">
    <property type="component" value="Unassembled WGS sequence"/>
</dbReference>
<dbReference type="InterPro" id="IPR036291">
    <property type="entry name" value="NAD(P)-bd_dom_sf"/>
</dbReference>
<feature type="domain" description="GFO/IDH/MocA-like oxidoreductase" evidence="3">
    <location>
        <begin position="134"/>
        <end position="255"/>
    </location>
</feature>
<gene>
    <name evidence="4" type="ORF">SAMN04489740_4359</name>
</gene>
<protein>
    <submittedName>
        <fullName evidence="4">Predicted dehydrogenase</fullName>
    </submittedName>
</protein>
<accession>A0A1H5PHQ7</accession>
<sequence length="346" mass="37108">MVTPNAAPTVRKPLTVGLIGAGMISHAHARAWQAIGATLLIHAEKGAPEVASRYSIQQVKSYDEILQRVDAVDLATPSYTHKDLALEAIRADKHVICEKPLGLTTADAVHVSNAANNAGVQLHPAHVVRYTAPYLAAHRATQKGRLGKIAVARYFRNVSRPAPESWFRNEDLSGGIIMDLMIHDLDQALWNCGPAESIYAVQNPQTVAGRVPEVTSAHVTIKHEGGAISSIRATWGPLKTRFSTGFSIAGDKGTLSYSSDKDLTITGEIQRSGGANFENPKAPQFESPHLLALREFEQAIRGGPQPRVTARDGIAAVQLVQAARLSLATGQAEEVAANFPVEKFAS</sequence>
<evidence type="ECO:0000313" key="4">
    <source>
        <dbReference type="EMBL" id="SEF13310.1"/>
    </source>
</evidence>
<organism evidence="4 5">
    <name type="scientific">Arthrobacter alpinus</name>
    <dbReference type="NCBI Taxonomy" id="656366"/>
    <lineage>
        <taxon>Bacteria</taxon>
        <taxon>Bacillati</taxon>
        <taxon>Actinomycetota</taxon>
        <taxon>Actinomycetes</taxon>
        <taxon>Micrococcales</taxon>
        <taxon>Micrococcaceae</taxon>
        <taxon>Arthrobacter</taxon>
    </lineage>
</organism>
<dbReference type="EMBL" id="FNTV01000002">
    <property type="protein sequence ID" value="SEF13310.1"/>
    <property type="molecule type" value="Genomic_DNA"/>
</dbReference>
<evidence type="ECO:0000313" key="5">
    <source>
        <dbReference type="Proteomes" id="UP000182725"/>
    </source>
</evidence>
<dbReference type="InterPro" id="IPR000683">
    <property type="entry name" value="Gfo/Idh/MocA-like_OxRdtase_N"/>
</dbReference>
<evidence type="ECO:0000259" key="3">
    <source>
        <dbReference type="Pfam" id="PF22725"/>
    </source>
</evidence>
<evidence type="ECO:0000259" key="2">
    <source>
        <dbReference type="Pfam" id="PF01408"/>
    </source>
</evidence>
<dbReference type="InterPro" id="IPR055170">
    <property type="entry name" value="GFO_IDH_MocA-like_dom"/>
</dbReference>
<dbReference type="PANTHER" id="PTHR43377:SF1">
    <property type="entry name" value="BILIVERDIN REDUCTASE A"/>
    <property type="match status" value="1"/>
</dbReference>
<dbReference type="InterPro" id="IPR051450">
    <property type="entry name" value="Gfo/Idh/MocA_Oxidoreductases"/>
</dbReference>
<dbReference type="GO" id="GO:0000166">
    <property type="term" value="F:nucleotide binding"/>
    <property type="evidence" value="ECO:0007669"/>
    <property type="project" value="InterPro"/>
</dbReference>
<dbReference type="SUPFAM" id="SSF51735">
    <property type="entry name" value="NAD(P)-binding Rossmann-fold domains"/>
    <property type="match status" value="1"/>
</dbReference>
<dbReference type="SUPFAM" id="SSF55347">
    <property type="entry name" value="Glyceraldehyde-3-phosphate dehydrogenase-like, C-terminal domain"/>
    <property type="match status" value="1"/>
</dbReference>
<dbReference type="AlphaFoldDB" id="A0A1H5PHQ7"/>
<dbReference type="Pfam" id="PF22725">
    <property type="entry name" value="GFO_IDH_MocA_C3"/>
    <property type="match status" value="1"/>
</dbReference>
<feature type="domain" description="Gfo/Idh/MocA-like oxidoreductase N-terminal" evidence="2">
    <location>
        <begin position="15"/>
        <end position="126"/>
    </location>
</feature>
<dbReference type="Gene3D" id="3.40.50.720">
    <property type="entry name" value="NAD(P)-binding Rossmann-like Domain"/>
    <property type="match status" value="1"/>
</dbReference>
<reference evidence="4 5" key="1">
    <citation type="submission" date="2016-10" db="EMBL/GenBank/DDBJ databases">
        <authorList>
            <person name="de Groot N.N."/>
        </authorList>
    </citation>
    <scope>NUCLEOTIDE SEQUENCE [LARGE SCALE GENOMIC DNA]</scope>
    <source>
        <strain evidence="4 5">DSM 22274</strain>
    </source>
</reference>
<dbReference type="Gene3D" id="3.30.360.10">
    <property type="entry name" value="Dihydrodipicolinate Reductase, domain 2"/>
    <property type="match status" value="1"/>
</dbReference>
<dbReference type="PANTHER" id="PTHR43377">
    <property type="entry name" value="BILIVERDIN REDUCTASE A"/>
    <property type="match status" value="1"/>
</dbReference>